<dbReference type="CDD" id="cd00371">
    <property type="entry name" value="HMA"/>
    <property type="match status" value="1"/>
</dbReference>
<dbReference type="InterPro" id="IPR006121">
    <property type="entry name" value="HMA_dom"/>
</dbReference>
<keyword evidence="1" id="KW-0479">Metal-binding</keyword>
<feature type="domain" description="HMA" evidence="2">
    <location>
        <begin position="2"/>
        <end position="65"/>
    </location>
</feature>
<keyword evidence="4" id="KW-1185">Reference proteome</keyword>
<sequence length="87" mass="8554">MNSIDLQVQGMTCGACVRRVSQALGAVVGVDAVNVDLGSGLVRVDGSPDKAALLAALDGAGYPAQLTSQTAPTAARTTGCGSSCGCR</sequence>
<dbReference type="OrthoDB" id="9814359at2"/>
<dbReference type="PROSITE" id="PS50846">
    <property type="entry name" value="HMA_2"/>
    <property type="match status" value="1"/>
</dbReference>
<dbReference type="PROSITE" id="PS01047">
    <property type="entry name" value="HMA_1"/>
    <property type="match status" value="1"/>
</dbReference>
<organism evidence="3 4">
    <name type="scientific">Stutzerimonas zhaodongensis</name>
    <dbReference type="NCBI Taxonomy" id="1176257"/>
    <lineage>
        <taxon>Bacteria</taxon>
        <taxon>Pseudomonadati</taxon>
        <taxon>Pseudomonadota</taxon>
        <taxon>Gammaproteobacteria</taxon>
        <taxon>Pseudomonadales</taxon>
        <taxon>Pseudomonadaceae</taxon>
        <taxon>Stutzerimonas</taxon>
    </lineage>
</organism>
<dbReference type="AlphaFoldDB" id="A0A3M2HRK9"/>
<evidence type="ECO:0000259" key="2">
    <source>
        <dbReference type="PROSITE" id="PS50846"/>
    </source>
</evidence>
<dbReference type="RefSeq" id="WP_122164317.1">
    <property type="nucleotide sequence ID" value="NZ_JAMOIB010000001.1"/>
</dbReference>
<evidence type="ECO:0000256" key="1">
    <source>
        <dbReference type="ARBA" id="ARBA00022723"/>
    </source>
</evidence>
<dbReference type="InterPro" id="IPR017969">
    <property type="entry name" value="Heavy-metal-associated_CS"/>
</dbReference>
<accession>A0A3M2HRK9</accession>
<name>A0A3M2HRK9_9GAMM</name>
<protein>
    <submittedName>
        <fullName evidence="3">Cation transporter</fullName>
    </submittedName>
</protein>
<comment type="caution">
    <text evidence="3">The sequence shown here is derived from an EMBL/GenBank/DDBJ whole genome shotgun (WGS) entry which is preliminary data.</text>
</comment>
<dbReference type="Gene3D" id="3.30.70.100">
    <property type="match status" value="1"/>
</dbReference>
<reference evidence="3 4" key="1">
    <citation type="submission" date="2018-10" db="EMBL/GenBank/DDBJ databases">
        <title>Pseudomonas zhaodongensis NEAU-ST5-21(T) genome.</title>
        <authorList>
            <person name="Peng J."/>
            <person name="Liu Z.-P."/>
        </authorList>
    </citation>
    <scope>NUCLEOTIDE SEQUENCE [LARGE SCALE GENOMIC DNA]</scope>
    <source>
        <strain evidence="3 4">NEAU-ST5-21</strain>
    </source>
</reference>
<gene>
    <name evidence="3" type="ORF">EA797_06555</name>
</gene>
<dbReference type="SUPFAM" id="SSF55008">
    <property type="entry name" value="HMA, heavy metal-associated domain"/>
    <property type="match status" value="1"/>
</dbReference>
<proteinExistence type="predicted"/>
<evidence type="ECO:0000313" key="3">
    <source>
        <dbReference type="EMBL" id="RMH92371.1"/>
    </source>
</evidence>
<dbReference type="Pfam" id="PF00403">
    <property type="entry name" value="HMA"/>
    <property type="match status" value="1"/>
</dbReference>
<evidence type="ECO:0000313" key="4">
    <source>
        <dbReference type="Proteomes" id="UP000269774"/>
    </source>
</evidence>
<dbReference type="EMBL" id="RFFM01000001">
    <property type="protein sequence ID" value="RMH92371.1"/>
    <property type="molecule type" value="Genomic_DNA"/>
</dbReference>
<dbReference type="Proteomes" id="UP000269774">
    <property type="component" value="Unassembled WGS sequence"/>
</dbReference>
<dbReference type="InterPro" id="IPR036163">
    <property type="entry name" value="HMA_dom_sf"/>
</dbReference>
<dbReference type="GO" id="GO:0046872">
    <property type="term" value="F:metal ion binding"/>
    <property type="evidence" value="ECO:0007669"/>
    <property type="project" value="UniProtKB-KW"/>
</dbReference>